<dbReference type="Gene3D" id="2.170.130.10">
    <property type="entry name" value="TonB-dependent receptor, plug domain"/>
    <property type="match status" value="1"/>
</dbReference>
<evidence type="ECO:0000256" key="3">
    <source>
        <dbReference type="ARBA" id="ARBA00022452"/>
    </source>
</evidence>
<dbReference type="Pfam" id="PF13715">
    <property type="entry name" value="CarbopepD_reg_2"/>
    <property type="match status" value="1"/>
</dbReference>
<evidence type="ECO:0000256" key="2">
    <source>
        <dbReference type="ARBA" id="ARBA00022448"/>
    </source>
</evidence>
<dbReference type="InterPro" id="IPR023996">
    <property type="entry name" value="TonB-dep_OMP_SusC/RagA"/>
</dbReference>
<evidence type="ECO:0000256" key="4">
    <source>
        <dbReference type="ARBA" id="ARBA00022692"/>
    </source>
</evidence>
<protein>
    <submittedName>
        <fullName evidence="13">TonB-dependent receptor</fullName>
    </submittedName>
</protein>
<keyword evidence="13" id="KW-0675">Receptor</keyword>
<reference evidence="13 14" key="1">
    <citation type="submission" date="2024-07" db="EMBL/GenBank/DDBJ databases">
        <title>The genome sequence of type strain Sediminicola luteus GDMCC 1.2596T.</title>
        <authorList>
            <person name="Liu Y."/>
        </authorList>
    </citation>
    <scope>NUCLEOTIDE SEQUENCE [LARGE SCALE GENOMIC DNA]</scope>
    <source>
        <strain evidence="13 14">GDMCC 1.2596</strain>
    </source>
</reference>
<dbReference type="InterPro" id="IPR039426">
    <property type="entry name" value="TonB-dep_rcpt-like"/>
</dbReference>
<evidence type="ECO:0000256" key="8">
    <source>
        <dbReference type="PROSITE-ProRule" id="PRU01360"/>
    </source>
</evidence>
<dbReference type="SUPFAM" id="SSF56935">
    <property type="entry name" value="Porins"/>
    <property type="match status" value="1"/>
</dbReference>
<dbReference type="Proteomes" id="UP001549773">
    <property type="component" value="Unassembled WGS sequence"/>
</dbReference>
<keyword evidence="4 8" id="KW-0812">Transmembrane</keyword>
<feature type="chain" id="PRO_5045611189" evidence="10">
    <location>
        <begin position="22"/>
        <end position="977"/>
    </location>
</feature>
<dbReference type="NCBIfam" id="TIGR04056">
    <property type="entry name" value="OMP_RagA_SusC"/>
    <property type="match status" value="1"/>
</dbReference>
<dbReference type="Gene3D" id="2.60.40.1120">
    <property type="entry name" value="Carboxypeptidase-like, regulatory domain"/>
    <property type="match status" value="1"/>
</dbReference>
<dbReference type="InterPro" id="IPR000531">
    <property type="entry name" value="Beta-barrel_TonB"/>
</dbReference>
<evidence type="ECO:0000313" key="13">
    <source>
        <dbReference type="EMBL" id="MET7029645.1"/>
    </source>
</evidence>
<keyword evidence="2 8" id="KW-0813">Transport</keyword>
<dbReference type="SUPFAM" id="SSF49464">
    <property type="entry name" value="Carboxypeptidase regulatory domain-like"/>
    <property type="match status" value="1"/>
</dbReference>
<evidence type="ECO:0000256" key="10">
    <source>
        <dbReference type="SAM" id="SignalP"/>
    </source>
</evidence>
<sequence length="977" mass="107710">MRTFQKCLLLLLFFTSVAGVAQMTVTGKVTVKNSNDEPLPGVNVVVKGTSIGTTSDFDGEFEIRAKQGDIIVFSYLGFITQEQKITSSTLNIAMEESTSQLDEVVVIGYGTVKKEDATGSVTAIAPKDFNKGAVVAADQLIQGKVAGIQVTNGGGSPGEGAIIRIRSGSSLNAQNDPLYVIDGVPVDSGGITGGRNPLSTINQNDIESINILKDASATAIYGVRASNGVVIITTKRGQSGDVKVAYNASYSVASINDKVDALSTDQFKTYVNANGNAAQVALIGAEDTQWQDLIYQDAFGTDQNVSITGGMDNLTYRVSAGYASYDGILKRDKFERTTLSTALTMNFLDEHLKIDINNNTSIIKSNYSNRGAIGSAIVFDPTQPVFVDNQKYGGYFRWTNANNGNLNSLAPANPLALIEQTNNFGRAFRSIGNVQFDYKMHFLPELKATLNLGYDLLSGRSYGGTDALFNNPNNQGEQIATSYNNTEDKENTVMDAYLNYNKYFESIKTQLDVTAGYNYQDFRYPTTFLTDDGTGNLISRTNEERVNLQSFFGRTNLTLNDKYLVTLSLRRDGSSRFAEKNRWGNFPAAALGWKINNENFLKDSDVVSELKLRLSWGITGQQEVGDRYPSVPLYVSGDQNVAYPFGNEFVSTIRPQPYNPNLVWEETETYNAGLDFGFFNGRFTGAVDAYERTTSDLIVFTNNPQGVGFSNADFYNIGTLENKGLEISGNVYPVQNEDWTWRVGGNITLQESKITKLTLVDDPNYNGIDVGGFAGGTGNTIQNHQVGFAPFSFYVFEQAYGANGQPLEGVYVDRNEDGIVNSDDKYRYKKPSSDVYYGLNTDLKYKNWFMNMSWRGSWGNYNYNNVDSNLGFGNTLLTFDTYLNNGVTNLLDTNFRNAQFLSDYYIQEASYVKLDNASFGYTFNGVFDDNSTLTLTATGQNLLIISDYKGIDPETFGIDNNLYPRPRTFLLGINVNF</sequence>
<dbReference type="InterPro" id="IPR036942">
    <property type="entry name" value="Beta-barrel_TonB_sf"/>
</dbReference>
<organism evidence="13 14">
    <name type="scientific">Sediminicola luteus</name>
    <dbReference type="NCBI Taxonomy" id="319238"/>
    <lineage>
        <taxon>Bacteria</taxon>
        <taxon>Pseudomonadati</taxon>
        <taxon>Bacteroidota</taxon>
        <taxon>Flavobacteriia</taxon>
        <taxon>Flavobacteriales</taxon>
        <taxon>Flavobacteriaceae</taxon>
        <taxon>Sediminicola</taxon>
    </lineage>
</organism>
<evidence type="ECO:0000256" key="6">
    <source>
        <dbReference type="ARBA" id="ARBA00023136"/>
    </source>
</evidence>
<dbReference type="NCBIfam" id="TIGR04057">
    <property type="entry name" value="SusC_RagA_signa"/>
    <property type="match status" value="1"/>
</dbReference>
<keyword evidence="5 9" id="KW-0798">TonB box</keyword>
<evidence type="ECO:0000259" key="11">
    <source>
        <dbReference type="Pfam" id="PF00593"/>
    </source>
</evidence>
<keyword evidence="10" id="KW-0732">Signal</keyword>
<dbReference type="Gene3D" id="2.40.170.20">
    <property type="entry name" value="TonB-dependent receptor, beta-barrel domain"/>
    <property type="match status" value="1"/>
</dbReference>
<feature type="domain" description="TonB-dependent receptor-like beta-barrel" evidence="11">
    <location>
        <begin position="388"/>
        <end position="942"/>
    </location>
</feature>
<dbReference type="InterPro" id="IPR012910">
    <property type="entry name" value="Plug_dom"/>
</dbReference>
<dbReference type="PROSITE" id="PS52016">
    <property type="entry name" value="TONB_DEPENDENT_REC_3"/>
    <property type="match status" value="1"/>
</dbReference>
<dbReference type="InterPro" id="IPR023997">
    <property type="entry name" value="TonB-dep_OMP_SusC/RagA_CS"/>
</dbReference>
<gene>
    <name evidence="13" type="ORF">ABXZ32_09570</name>
</gene>
<keyword evidence="14" id="KW-1185">Reference proteome</keyword>
<dbReference type="Pfam" id="PF00593">
    <property type="entry name" value="TonB_dep_Rec_b-barrel"/>
    <property type="match status" value="1"/>
</dbReference>
<name>A0ABV2TXT4_9FLAO</name>
<evidence type="ECO:0000259" key="12">
    <source>
        <dbReference type="Pfam" id="PF07715"/>
    </source>
</evidence>
<dbReference type="EMBL" id="JBEWYP010000004">
    <property type="protein sequence ID" value="MET7029645.1"/>
    <property type="molecule type" value="Genomic_DNA"/>
</dbReference>
<keyword evidence="3 8" id="KW-1134">Transmembrane beta strand</keyword>
<evidence type="ECO:0000256" key="5">
    <source>
        <dbReference type="ARBA" id="ARBA00023077"/>
    </source>
</evidence>
<comment type="caution">
    <text evidence="13">The sequence shown here is derived from an EMBL/GenBank/DDBJ whole genome shotgun (WGS) entry which is preliminary data.</text>
</comment>
<accession>A0ABV2TXT4</accession>
<dbReference type="RefSeq" id="WP_354618455.1">
    <property type="nucleotide sequence ID" value="NZ_JBEWYP010000004.1"/>
</dbReference>
<dbReference type="InterPro" id="IPR008969">
    <property type="entry name" value="CarboxyPept-like_regulatory"/>
</dbReference>
<comment type="similarity">
    <text evidence="8 9">Belongs to the TonB-dependent receptor family.</text>
</comment>
<feature type="signal peptide" evidence="10">
    <location>
        <begin position="1"/>
        <end position="21"/>
    </location>
</feature>
<proteinExistence type="inferred from homology"/>
<dbReference type="Pfam" id="PF07715">
    <property type="entry name" value="Plug"/>
    <property type="match status" value="1"/>
</dbReference>
<evidence type="ECO:0000256" key="7">
    <source>
        <dbReference type="ARBA" id="ARBA00023237"/>
    </source>
</evidence>
<keyword evidence="7 8" id="KW-0998">Cell outer membrane</keyword>
<dbReference type="InterPro" id="IPR037066">
    <property type="entry name" value="Plug_dom_sf"/>
</dbReference>
<feature type="domain" description="TonB-dependent receptor plug" evidence="12">
    <location>
        <begin position="113"/>
        <end position="229"/>
    </location>
</feature>
<keyword evidence="6 8" id="KW-0472">Membrane</keyword>
<comment type="subcellular location">
    <subcellularLocation>
        <location evidence="1 8">Cell outer membrane</location>
        <topology evidence="1 8">Multi-pass membrane protein</topology>
    </subcellularLocation>
</comment>
<evidence type="ECO:0000313" key="14">
    <source>
        <dbReference type="Proteomes" id="UP001549773"/>
    </source>
</evidence>
<evidence type="ECO:0000256" key="9">
    <source>
        <dbReference type="RuleBase" id="RU003357"/>
    </source>
</evidence>
<evidence type="ECO:0000256" key="1">
    <source>
        <dbReference type="ARBA" id="ARBA00004571"/>
    </source>
</evidence>